<feature type="transmembrane region" description="Helical" evidence="10">
    <location>
        <begin position="129"/>
        <end position="155"/>
    </location>
</feature>
<accession>E3VW21</accession>
<comment type="function">
    <text evidence="9">Component of the cytochrome c oxidase, the last enzyme in the mitochondrial electron transport chain which drives oxidative phosphorylation. The respiratory chain contains 3 multisubunit complexes succinate dehydrogenase (complex II, CII), ubiquinol-cytochrome c oxidoreductase (cytochrome b-c1 complex, complex III, CIII) and cytochrome c oxidase (complex IV, CIV), that cooperate to transfer electrons derived from NADH and succinate to molecular oxygen, creating an electrochemical gradient over the inner membrane that drives transmembrane transport and the ATP synthase. Cytochrome c oxidase is the component of the respiratory chain that catalyzes the reduction of oxygen to water. Electrons originating from reduced cytochrome c in the intermembrane space (IMS) are transferred via the dinuclear copper A center (CU(A)) of subunit 2 and heme A of subunit 1 to the active site in subunit 1, a binuclear center (BNC) formed by heme A3 and copper B (CU(B)). The BNC reduces molecular oxygen to 2 water molecules using 4 electrons from cytochrome c in the IMS and 4 protons from the mitochondrial matrix.</text>
</comment>
<dbReference type="GO" id="GO:0045277">
    <property type="term" value="C:respiratory chain complex IV"/>
    <property type="evidence" value="ECO:0007669"/>
    <property type="project" value="UniProtKB-ARBA"/>
</dbReference>
<evidence type="ECO:0000256" key="4">
    <source>
        <dbReference type="ARBA" id="ARBA00022692"/>
    </source>
</evidence>
<dbReference type="RefSeq" id="YP_003935020.1">
    <property type="nucleotide sequence ID" value="NC_014612.1"/>
</dbReference>
<evidence type="ECO:0000256" key="9">
    <source>
        <dbReference type="RuleBase" id="RU003375"/>
    </source>
</evidence>
<dbReference type="GO" id="GO:0016491">
    <property type="term" value="F:oxidoreductase activity"/>
    <property type="evidence" value="ECO:0007669"/>
    <property type="project" value="UniProtKB-KW"/>
</dbReference>
<name>E3VW21_9ASCO</name>
<evidence type="ECO:0000256" key="6">
    <source>
        <dbReference type="ARBA" id="ARBA00022989"/>
    </source>
</evidence>
<keyword evidence="9 12" id="KW-0496">Mitochondrion</keyword>
<feature type="transmembrane region" description="Helical" evidence="10">
    <location>
        <begin position="167"/>
        <end position="187"/>
    </location>
</feature>
<keyword evidence="12" id="KW-0560">Oxidoreductase</keyword>
<evidence type="ECO:0000256" key="7">
    <source>
        <dbReference type="ARBA" id="ARBA00023136"/>
    </source>
</evidence>
<evidence type="ECO:0000256" key="3">
    <source>
        <dbReference type="ARBA" id="ARBA00015944"/>
    </source>
</evidence>
<proteinExistence type="inferred from homology"/>
<feature type="transmembrane region" description="Helical" evidence="10">
    <location>
        <begin position="48"/>
        <end position="66"/>
    </location>
</feature>
<dbReference type="EMBL" id="HQ267968">
    <property type="protein sequence ID" value="ADO51044.1"/>
    <property type="molecule type" value="Genomic_DNA"/>
</dbReference>
<sequence length="269" mass="30402">MTNNVRGYIQLHPFHLVGPSPWPIFTSFAVMDLALSLGLTAHNFINNIYPILISIITVLYAMTLWFKDIIAESTYLGDHTIAVKNGIHQGFLLFVLSEILIFASLFWAFLHSALNPSVELGMNWPPVGIAIISPAELPLLNTIVLLASGVTITYAHHALINGNRTNTLYGFIYSSTLIALFVFFQILEYKYAGFTIADGVYGSTFFSLTGLHGLHMIMLTIMLFLCTWRVYNYDFTNSSHIFAEATILYLHVLDVIWLFIYIIVYWWGS</sequence>
<evidence type="ECO:0000256" key="8">
    <source>
        <dbReference type="ARBA" id="ARBA00049512"/>
    </source>
</evidence>
<dbReference type="AlphaFoldDB" id="E3VW21"/>
<dbReference type="SUPFAM" id="SSF81452">
    <property type="entry name" value="Cytochrome c oxidase subunit III-like"/>
    <property type="match status" value="1"/>
</dbReference>
<dbReference type="GeneID" id="9845415"/>
<evidence type="ECO:0000256" key="5">
    <source>
        <dbReference type="ARBA" id="ARBA00022967"/>
    </source>
</evidence>
<keyword evidence="5" id="KW-1278">Translocase</keyword>
<dbReference type="PANTHER" id="PTHR11403">
    <property type="entry name" value="CYTOCHROME C OXIDASE SUBUNIT III"/>
    <property type="match status" value="1"/>
</dbReference>
<comment type="subcellular location">
    <subcellularLocation>
        <location evidence="1">Mitochondrion inner membrane</location>
        <topology evidence="1">Multi-pass membrane protein</topology>
    </subcellularLocation>
</comment>
<keyword evidence="4 9" id="KW-0812">Transmembrane</keyword>
<evidence type="ECO:0000256" key="10">
    <source>
        <dbReference type="SAM" id="Phobius"/>
    </source>
</evidence>
<evidence type="ECO:0000256" key="2">
    <source>
        <dbReference type="ARBA" id="ARBA00010581"/>
    </source>
</evidence>
<comment type="similarity">
    <text evidence="2 9">Belongs to the cytochrome c oxidase subunit 3 family.</text>
</comment>
<protein>
    <recommendedName>
        <fullName evidence="3 9">Cytochrome c oxidase subunit 3</fullName>
    </recommendedName>
</protein>
<evidence type="ECO:0000313" key="12">
    <source>
        <dbReference type="EMBL" id="ADO51044.1"/>
    </source>
</evidence>
<dbReference type="FunFam" id="1.10.287.70:FF:000082">
    <property type="entry name" value="Cytochrome c oxidase subunit 3"/>
    <property type="match status" value="1"/>
</dbReference>
<dbReference type="Gene3D" id="1.20.120.80">
    <property type="entry name" value="Cytochrome c oxidase, subunit III, four-helix bundle"/>
    <property type="match status" value="1"/>
</dbReference>
<evidence type="ECO:0000259" key="11">
    <source>
        <dbReference type="PROSITE" id="PS50253"/>
    </source>
</evidence>
<gene>
    <name evidence="12" type="primary">cox3</name>
</gene>
<feature type="transmembrane region" description="Helical" evidence="10">
    <location>
        <begin position="247"/>
        <end position="267"/>
    </location>
</feature>
<dbReference type="PANTHER" id="PTHR11403:SF7">
    <property type="entry name" value="CYTOCHROME C OXIDASE SUBUNIT 3"/>
    <property type="match status" value="1"/>
</dbReference>
<feature type="transmembrane region" description="Helical" evidence="10">
    <location>
        <begin position="199"/>
        <end position="226"/>
    </location>
</feature>
<comment type="catalytic activity">
    <reaction evidence="8">
        <text>4 Fe(II)-[cytochrome c] + O2 + 8 H(+)(in) = 4 Fe(III)-[cytochrome c] + 2 H2O + 4 H(+)(out)</text>
        <dbReference type="Rhea" id="RHEA:11436"/>
        <dbReference type="Rhea" id="RHEA-COMP:10350"/>
        <dbReference type="Rhea" id="RHEA-COMP:14399"/>
        <dbReference type="ChEBI" id="CHEBI:15377"/>
        <dbReference type="ChEBI" id="CHEBI:15378"/>
        <dbReference type="ChEBI" id="CHEBI:15379"/>
        <dbReference type="ChEBI" id="CHEBI:29033"/>
        <dbReference type="ChEBI" id="CHEBI:29034"/>
        <dbReference type="EC" id="7.1.1.9"/>
    </reaction>
    <physiologicalReaction direction="left-to-right" evidence="8">
        <dbReference type="Rhea" id="RHEA:11437"/>
    </physiologicalReaction>
</comment>
<dbReference type="Pfam" id="PF00510">
    <property type="entry name" value="COX3"/>
    <property type="match status" value="1"/>
</dbReference>
<dbReference type="GO" id="GO:0006123">
    <property type="term" value="P:mitochondrial electron transport, cytochrome c to oxygen"/>
    <property type="evidence" value="ECO:0007669"/>
    <property type="project" value="TreeGrafter"/>
</dbReference>
<geneLocation type="mitochondrion" evidence="12"/>
<dbReference type="InterPro" id="IPR000298">
    <property type="entry name" value="Cyt_c_oxidase-like_su3"/>
</dbReference>
<dbReference type="GO" id="GO:0005743">
    <property type="term" value="C:mitochondrial inner membrane"/>
    <property type="evidence" value="ECO:0007669"/>
    <property type="project" value="UniProtKB-SubCell"/>
</dbReference>
<evidence type="ECO:0000256" key="1">
    <source>
        <dbReference type="ARBA" id="ARBA00004448"/>
    </source>
</evidence>
<feature type="transmembrane region" description="Helical" evidence="10">
    <location>
        <begin position="87"/>
        <end position="109"/>
    </location>
</feature>
<organism evidence="12">
    <name type="scientific">[Candida] alai</name>
    <dbReference type="NCBI Taxonomy" id="434040"/>
    <lineage>
        <taxon>Eukaryota</taxon>
        <taxon>Fungi</taxon>
        <taxon>Dikarya</taxon>
        <taxon>Ascomycota</taxon>
        <taxon>Saccharomycotina</taxon>
        <taxon>Pichiomycetes</taxon>
        <taxon>Debaryomycetaceae</taxon>
        <taxon>Debaryomycetaceae incertae sedis</taxon>
        <taxon>Candida/Debaryomycetaceae clade</taxon>
    </lineage>
</organism>
<dbReference type="InterPro" id="IPR033945">
    <property type="entry name" value="Cyt_c_oxase_su3_dom"/>
</dbReference>
<reference evidence="12" key="1">
    <citation type="journal article" date="2011" name="Nucleic Acids Res.">
        <title>Evolution of linear chromosomes and multipartite genomes in yeast mitochondria.</title>
        <authorList>
            <person name="Valach M."/>
            <person name="Farkas Z."/>
            <person name="Fricova D."/>
            <person name="Kovac J."/>
            <person name="Brejova B."/>
            <person name="Vinar T."/>
            <person name="Pfeiffer I."/>
            <person name="Kucsera J."/>
            <person name="Tomaska L."/>
            <person name="Lang B.F."/>
            <person name="Nosek J."/>
        </authorList>
    </citation>
    <scope>NUCLEOTIDE SEQUENCE</scope>
</reference>
<dbReference type="InterPro" id="IPR035973">
    <property type="entry name" value="Cyt_c_oxidase_su3-like_sf"/>
</dbReference>
<dbReference type="InterPro" id="IPR024791">
    <property type="entry name" value="Cyt_c/ubiquinol_Oxase_su3"/>
</dbReference>
<dbReference type="PROSITE" id="PS50253">
    <property type="entry name" value="COX3"/>
    <property type="match status" value="1"/>
</dbReference>
<feature type="domain" description="Heme-copper oxidase subunit III family profile" evidence="11">
    <location>
        <begin position="10"/>
        <end position="269"/>
    </location>
</feature>
<dbReference type="GO" id="GO:0004129">
    <property type="term" value="F:cytochrome-c oxidase activity"/>
    <property type="evidence" value="ECO:0007669"/>
    <property type="project" value="UniProtKB-EC"/>
</dbReference>
<keyword evidence="6 10" id="KW-1133">Transmembrane helix</keyword>
<dbReference type="Gene3D" id="1.10.287.70">
    <property type="match status" value="1"/>
</dbReference>
<keyword evidence="7 10" id="KW-0472">Membrane</keyword>
<dbReference type="CDD" id="cd01665">
    <property type="entry name" value="Cyt_c_Oxidase_III"/>
    <property type="match status" value="1"/>
</dbReference>
<dbReference type="InterPro" id="IPR013833">
    <property type="entry name" value="Cyt_c_oxidase_su3_a-hlx"/>
</dbReference>